<dbReference type="Proteomes" id="UP000188937">
    <property type="component" value="Chromosome"/>
</dbReference>
<feature type="domain" description="HTH hxlR-type" evidence="1">
    <location>
        <begin position="29"/>
        <end position="62"/>
    </location>
</feature>
<name>A0A1U9KCW8_ACEAC</name>
<dbReference type="KEGG" id="aace:A0U92_00990"/>
<reference evidence="2 3" key="1">
    <citation type="submission" date="2016-03" db="EMBL/GenBank/DDBJ databases">
        <title>Acetic acid bacteria sequencing.</title>
        <authorList>
            <person name="Brandt J."/>
            <person name="Jakob F."/>
            <person name="Vogel R.F."/>
        </authorList>
    </citation>
    <scope>NUCLEOTIDE SEQUENCE [LARGE SCALE GENOMIC DNA]</scope>
    <source>
        <strain evidence="2 3">TMW2.1153</strain>
    </source>
</reference>
<dbReference type="AlphaFoldDB" id="A0A1U9KCW8"/>
<proteinExistence type="predicted"/>
<sequence>MSGLQAAEGSLPIASLLVTFERGSESAVSFVLRTVDQEVPPKMECNLTAHGRTLEPVIIGFQGLVEPTI</sequence>
<gene>
    <name evidence="2" type="ORF">A0U92_00990</name>
</gene>
<evidence type="ECO:0000313" key="3">
    <source>
        <dbReference type="Proteomes" id="UP000188937"/>
    </source>
</evidence>
<dbReference type="InterPro" id="IPR002577">
    <property type="entry name" value="HTH_HxlR"/>
</dbReference>
<accession>A0A1U9KCW8</accession>
<protein>
    <recommendedName>
        <fullName evidence="1">HTH hxlR-type domain-containing protein</fullName>
    </recommendedName>
</protein>
<keyword evidence="3" id="KW-1185">Reference proteome</keyword>
<dbReference type="OrthoDB" id="9800350at2"/>
<dbReference type="EMBL" id="CP014692">
    <property type="protein sequence ID" value="AQS83577.1"/>
    <property type="molecule type" value="Genomic_DNA"/>
</dbReference>
<evidence type="ECO:0000259" key="1">
    <source>
        <dbReference type="Pfam" id="PF01638"/>
    </source>
</evidence>
<evidence type="ECO:0000313" key="2">
    <source>
        <dbReference type="EMBL" id="AQS83577.1"/>
    </source>
</evidence>
<organism evidence="2 3">
    <name type="scientific">Acetobacter aceti</name>
    <dbReference type="NCBI Taxonomy" id="435"/>
    <lineage>
        <taxon>Bacteria</taxon>
        <taxon>Pseudomonadati</taxon>
        <taxon>Pseudomonadota</taxon>
        <taxon>Alphaproteobacteria</taxon>
        <taxon>Acetobacterales</taxon>
        <taxon>Acetobacteraceae</taxon>
        <taxon>Acetobacter</taxon>
        <taxon>Acetobacter subgen. Acetobacter</taxon>
    </lineage>
</organism>
<dbReference type="Pfam" id="PF01638">
    <property type="entry name" value="HxlR"/>
    <property type="match status" value="1"/>
</dbReference>